<evidence type="ECO:0000313" key="2">
    <source>
        <dbReference type="Proteomes" id="UP000269015"/>
    </source>
</evidence>
<name>A0AAD1DY27_CHRID</name>
<dbReference type="AlphaFoldDB" id="A0AAD1DY27"/>
<dbReference type="RefSeq" id="WP_157445778.1">
    <property type="nucleotide sequence ID" value="NZ_FCNN01000323.1"/>
</dbReference>
<evidence type="ECO:0000313" key="1">
    <source>
        <dbReference type="EMBL" id="AZB20157.1"/>
    </source>
</evidence>
<dbReference type="Proteomes" id="UP000269015">
    <property type="component" value="Chromosome"/>
</dbReference>
<dbReference type="PROSITE" id="PS51257">
    <property type="entry name" value="PROKAR_LIPOPROTEIN"/>
    <property type="match status" value="1"/>
</dbReference>
<reference evidence="1 2" key="1">
    <citation type="submission" date="2018-11" db="EMBL/GenBank/DDBJ databases">
        <title>Proposal to divide the Flavobacteriaceae and reorganize its genera based on Amino Acid Identity values calculated from whole genome sequences.</title>
        <authorList>
            <person name="Nicholson A.C."/>
            <person name="Gulvik C.A."/>
            <person name="Whitney A.M."/>
            <person name="Humrighouse B.W."/>
            <person name="Bell M."/>
            <person name="Holmes B."/>
            <person name="Steigerwalt A.G."/>
            <person name="Villarma A."/>
            <person name="Sheth M."/>
            <person name="Batra D."/>
            <person name="Pryor J."/>
            <person name="Bernardet J.-F."/>
            <person name="Hugo C."/>
            <person name="Kampfer P."/>
            <person name="Newman J."/>
            <person name="McQuiston J.R."/>
        </authorList>
    </citation>
    <scope>NUCLEOTIDE SEQUENCE [LARGE SCALE GENOMIC DNA]</scope>
    <source>
        <strain evidence="1 2">H5559</strain>
    </source>
</reference>
<organism evidence="1 2">
    <name type="scientific">Chryseobacterium indologenes</name>
    <name type="common">Flavobacterium indologenes</name>
    <dbReference type="NCBI Taxonomy" id="253"/>
    <lineage>
        <taxon>Bacteria</taxon>
        <taxon>Pseudomonadati</taxon>
        <taxon>Bacteroidota</taxon>
        <taxon>Flavobacteriia</taxon>
        <taxon>Flavobacteriales</taxon>
        <taxon>Weeksellaceae</taxon>
        <taxon>Chryseobacterium group</taxon>
        <taxon>Chryseobacterium</taxon>
    </lineage>
</organism>
<gene>
    <name evidence="1" type="ORF">EG352_21600</name>
</gene>
<proteinExistence type="predicted"/>
<dbReference type="EMBL" id="CP033930">
    <property type="protein sequence ID" value="AZB20157.1"/>
    <property type="molecule type" value="Genomic_DNA"/>
</dbReference>
<sequence>MTTRFLLLFIVLGLISCKKSNNPMETQINPVQDTISLNDSIISVRNYRLKTLITKKWTYDTYSDSSDSMFEYFTLDLKNEKDSVIGRYCAKADKGKILDCSNTGYNIHGRIVNGKIIAEFYSFLGSKENKGMAELQLINSNYLEWKIIKAPKPPYHFPKNILLFAGNTSKHCNYPGGPRRRN</sequence>
<accession>A0AAD1DY27</accession>
<protein>
    <submittedName>
        <fullName evidence="1">Uncharacterized protein</fullName>
    </submittedName>
</protein>